<organism evidence="4 5">
    <name type="scientific">Roseburia intestinalis L1-82</name>
    <dbReference type="NCBI Taxonomy" id="536231"/>
    <lineage>
        <taxon>Bacteria</taxon>
        <taxon>Bacillati</taxon>
        <taxon>Bacillota</taxon>
        <taxon>Clostridia</taxon>
        <taxon>Lachnospirales</taxon>
        <taxon>Lachnospiraceae</taxon>
        <taxon>Roseburia</taxon>
    </lineage>
</organism>
<proteinExistence type="predicted"/>
<keyword evidence="2" id="KW-0732">Signal</keyword>
<dbReference type="InterPro" id="IPR045515">
    <property type="entry name" value="DUF6440"/>
</dbReference>
<feature type="domain" description="DUF6440" evidence="3">
    <location>
        <begin position="49"/>
        <end position="86"/>
    </location>
</feature>
<dbReference type="HOGENOM" id="CLU_2425058_0_0_9"/>
<name>C7GC16_9FIRM</name>
<evidence type="ECO:0000259" key="3">
    <source>
        <dbReference type="Pfam" id="PF20037"/>
    </source>
</evidence>
<dbReference type="PROSITE" id="PS51257">
    <property type="entry name" value="PROKAR_LIPOPROTEIN"/>
    <property type="match status" value="1"/>
</dbReference>
<accession>C7GC16</accession>
<feature type="signal peptide" evidence="2">
    <location>
        <begin position="1"/>
        <end position="32"/>
    </location>
</feature>
<dbReference type="Pfam" id="PF20037">
    <property type="entry name" value="DUF6440"/>
    <property type="match status" value="1"/>
</dbReference>
<keyword evidence="1" id="KW-1133">Transmembrane helix</keyword>
<feature type="chain" id="PRO_5038387868" description="DUF6440 domain-containing protein" evidence="2">
    <location>
        <begin position="33"/>
        <end position="91"/>
    </location>
</feature>
<feature type="transmembrane region" description="Helical" evidence="1">
    <location>
        <begin position="61"/>
        <end position="80"/>
    </location>
</feature>
<comment type="caution">
    <text evidence="4">The sequence shown here is derived from an EMBL/GenBank/DDBJ whole genome shotgun (WGS) entry which is preliminary data.</text>
</comment>
<reference evidence="4 5" key="1">
    <citation type="submission" date="2009-08" db="EMBL/GenBank/DDBJ databases">
        <authorList>
            <person name="Weinstock G."/>
            <person name="Sodergren E."/>
            <person name="Clifton S."/>
            <person name="Fulton L."/>
            <person name="Fulton B."/>
            <person name="Courtney L."/>
            <person name="Fronick C."/>
            <person name="Harrison M."/>
            <person name="Strong C."/>
            <person name="Farmer C."/>
            <person name="Delahaunty K."/>
            <person name="Markovic C."/>
            <person name="Hall O."/>
            <person name="Minx P."/>
            <person name="Tomlinson C."/>
            <person name="Mitreva M."/>
            <person name="Nelson J."/>
            <person name="Hou S."/>
            <person name="Wollam A."/>
            <person name="Pepin K.H."/>
            <person name="Johnson M."/>
            <person name="Bhonagiri V."/>
            <person name="Nash W.E."/>
            <person name="Warren W."/>
            <person name="Chinwalla A."/>
            <person name="Mardis E.R."/>
            <person name="Wilson R.K."/>
        </authorList>
    </citation>
    <scope>NUCLEOTIDE SEQUENCE [LARGE SCALE GENOMIC DNA]</scope>
    <source>
        <strain evidence="4 5">L1-82</strain>
    </source>
</reference>
<evidence type="ECO:0000256" key="2">
    <source>
        <dbReference type="SAM" id="SignalP"/>
    </source>
</evidence>
<gene>
    <name evidence="4" type="ORF">ROSINTL182_07451</name>
</gene>
<dbReference type="EMBL" id="ABYJ02000109">
    <property type="protein sequence ID" value="EEV00660.1"/>
    <property type="molecule type" value="Genomic_DNA"/>
</dbReference>
<dbReference type="Proteomes" id="UP000004828">
    <property type="component" value="Unassembled WGS sequence"/>
</dbReference>
<keyword evidence="1" id="KW-0812">Transmembrane</keyword>
<sequence>MRKIRSTNAVRKKLITAIITATLLIAGCSDTANVSAGQENTMVLVGSGQEYLIYADSDTGVMYLYITISTGGGLTVMLNADGTPKIWQGEE</sequence>
<protein>
    <recommendedName>
        <fullName evidence="3">DUF6440 domain-containing protein</fullName>
    </recommendedName>
</protein>
<evidence type="ECO:0000313" key="4">
    <source>
        <dbReference type="EMBL" id="EEV00660.1"/>
    </source>
</evidence>
<keyword evidence="1" id="KW-0472">Membrane</keyword>
<dbReference type="AlphaFoldDB" id="C7GC16"/>
<evidence type="ECO:0000256" key="1">
    <source>
        <dbReference type="SAM" id="Phobius"/>
    </source>
</evidence>
<evidence type="ECO:0000313" key="5">
    <source>
        <dbReference type="Proteomes" id="UP000004828"/>
    </source>
</evidence>